<comment type="caution">
    <text evidence="1">The sequence shown here is derived from an EMBL/GenBank/DDBJ whole genome shotgun (WGS) entry which is preliminary data.</text>
</comment>
<protein>
    <submittedName>
        <fullName evidence="1">Uncharacterized protein</fullName>
    </submittedName>
</protein>
<dbReference type="Proteomes" id="UP000247702">
    <property type="component" value="Unassembled WGS sequence"/>
</dbReference>
<keyword evidence="2" id="KW-1185">Reference proteome</keyword>
<dbReference type="STRING" id="94130.A0A2Z6RXP4"/>
<accession>A0A2Z6RXP4</accession>
<sequence length="101" mass="11456">MQLILPSSNKNLLIYDGNIEEAYQKITRLYNLQGNSIFNSNEYFTNYINDPFQPDGLNIHASSNYDAPSKLSAKTRKRNQLQPLNMISLSNNTTSIPSNTI</sequence>
<dbReference type="AlphaFoldDB" id="A0A2Z6RXP4"/>
<evidence type="ECO:0000313" key="2">
    <source>
        <dbReference type="Proteomes" id="UP000247702"/>
    </source>
</evidence>
<reference evidence="1 2" key="1">
    <citation type="submission" date="2017-11" db="EMBL/GenBank/DDBJ databases">
        <title>The genome of Rhizophagus clarus HR1 reveals common genetic basis of auxotrophy among arbuscular mycorrhizal fungi.</title>
        <authorList>
            <person name="Kobayashi Y."/>
        </authorList>
    </citation>
    <scope>NUCLEOTIDE SEQUENCE [LARGE SCALE GENOMIC DNA]</scope>
    <source>
        <strain evidence="1 2">HR1</strain>
    </source>
</reference>
<dbReference type="EMBL" id="BEXD01004168">
    <property type="protein sequence ID" value="GBC07766.1"/>
    <property type="molecule type" value="Genomic_DNA"/>
</dbReference>
<gene>
    <name evidence="1" type="ORF">RclHR1_07680020</name>
</gene>
<name>A0A2Z6RXP4_9GLOM</name>
<proteinExistence type="predicted"/>
<evidence type="ECO:0000313" key="1">
    <source>
        <dbReference type="EMBL" id="GBC07766.1"/>
    </source>
</evidence>
<organism evidence="1 2">
    <name type="scientific">Rhizophagus clarus</name>
    <dbReference type="NCBI Taxonomy" id="94130"/>
    <lineage>
        <taxon>Eukaryota</taxon>
        <taxon>Fungi</taxon>
        <taxon>Fungi incertae sedis</taxon>
        <taxon>Mucoromycota</taxon>
        <taxon>Glomeromycotina</taxon>
        <taxon>Glomeromycetes</taxon>
        <taxon>Glomerales</taxon>
        <taxon>Glomeraceae</taxon>
        <taxon>Rhizophagus</taxon>
    </lineage>
</organism>